<name>D6XXB3_BACIE</name>
<dbReference type="PRINTS" id="PR00344">
    <property type="entry name" value="BCTRLSENSOR"/>
</dbReference>
<dbReference type="Pfam" id="PF00989">
    <property type="entry name" value="PAS"/>
    <property type="match status" value="1"/>
</dbReference>
<dbReference type="Pfam" id="PF02518">
    <property type="entry name" value="HATPase_c"/>
    <property type="match status" value="1"/>
</dbReference>
<dbReference type="InterPro" id="IPR003661">
    <property type="entry name" value="HisK_dim/P_dom"/>
</dbReference>
<evidence type="ECO:0000256" key="7">
    <source>
        <dbReference type="ARBA" id="ARBA00022840"/>
    </source>
</evidence>
<dbReference type="PROSITE" id="PS50112">
    <property type="entry name" value="PAS"/>
    <property type="match status" value="1"/>
</dbReference>
<keyword evidence="11" id="KW-0812">Transmembrane</keyword>
<evidence type="ECO:0000256" key="5">
    <source>
        <dbReference type="ARBA" id="ARBA00022741"/>
    </source>
</evidence>
<evidence type="ECO:0000256" key="9">
    <source>
        <dbReference type="ARBA" id="ARBA00023139"/>
    </source>
</evidence>
<dbReference type="STRING" id="439292.Bsel_0432"/>
<dbReference type="Gene3D" id="3.40.190.10">
    <property type="entry name" value="Periplasmic binding protein-like II"/>
    <property type="match status" value="2"/>
</dbReference>
<evidence type="ECO:0000256" key="4">
    <source>
        <dbReference type="ARBA" id="ARBA00022679"/>
    </source>
</evidence>
<dbReference type="eggNOG" id="COG5000">
    <property type="taxonomic scope" value="Bacteria"/>
</dbReference>
<dbReference type="SUPFAM" id="SSF55785">
    <property type="entry name" value="PYP-like sensor domain (PAS domain)"/>
    <property type="match status" value="1"/>
</dbReference>
<keyword evidence="7" id="KW-0067">ATP-binding</keyword>
<dbReference type="SMART" id="SM00091">
    <property type="entry name" value="PAS"/>
    <property type="match status" value="1"/>
</dbReference>
<dbReference type="SUPFAM" id="SSF47384">
    <property type="entry name" value="Homodimeric domain of signal transducing histidine kinase"/>
    <property type="match status" value="1"/>
</dbReference>
<proteinExistence type="predicted"/>
<dbReference type="RefSeq" id="WP_013171399.1">
    <property type="nucleotide sequence ID" value="NC_014219.1"/>
</dbReference>
<dbReference type="InterPro" id="IPR036097">
    <property type="entry name" value="HisK_dim/P_sf"/>
</dbReference>
<evidence type="ECO:0000256" key="1">
    <source>
        <dbReference type="ARBA" id="ARBA00000085"/>
    </source>
</evidence>
<evidence type="ECO:0000256" key="12">
    <source>
        <dbReference type="SAM" id="SignalP"/>
    </source>
</evidence>
<reference evidence="16" key="1">
    <citation type="submission" date="2009-10" db="EMBL/GenBank/DDBJ databases">
        <title>Complete sequence of Bacillus selenitireducens MLS10.</title>
        <authorList>
            <consortium name="US DOE Joint Genome Institute"/>
            <person name="Lucas S."/>
            <person name="Copeland A."/>
            <person name="Lapidus A."/>
            <person name="Glavina del Rio T."/>
            <person name="Dalin E."/>
            <person name="Tice H."/>
            <person name="Bruce D."/>
            <person name="Goodwin L."/>
            <person name="Pitluck S."/>
            <person name="Sims D."/>
            <person name="Brettin T."/>
            <person name="Detter J.C."/>
            <person name="Han C."/>
            <person name="Larimer F."/>
            <person name="Land M."/>
            <person name="Hauser L."/>
            <person name="Kyrpides N."/>
            <person name="Ovchinnikova G."/>
            <person name="Stolz J."/>
        </authorList>
    </citation>
    <scope>NUCLEOTIDE SEQUENCE [LARGE SCALE GENOMIC DNA]</scope>
    <source>
        <strain evidence="16">MLS10</strain>
    </source>
</reference>
<evidence type="ECO:0000313" key="16">
    <source>
        <dbReference type="EMBL" id="ADH97970.1"/>
    </source>
</evidence>
<dbReference type="EC" id="2.7.13.3" evidence="2"/>
<evidence type="ECO:0000256" key="3">
    <source>
        <dbReference type="ARBA" id="ARBA00022553"/>
    </source>
</evidence>
<organism evidence="16 17">
    <name type="scientific">Bacillus selenitireducens (strain ATCC 700615 / DSM 15326 / MLS10)</name>
    <dbReference type="NCBI Taxonomy" id="439292"/>
    <lineage>
        <taxon>Bacteria</taxon>
        <taxon>Bacillati</taxon>
        <taxon>Bacillota</taxon>
        <taxon>Bacilli</taxon>
        <taxon>Bacillales</taxon>
        <taxon>Bacillaceae</taxon>
        <taxon>Salisediminibacterium</taxon>
    </lineage>
</organism>
<dbReference type="PANTHER" id="PTHR43065">
    <property type="entry name" value="SENSOR HISTIDINE KINASE"/>
    <property type="match status" value="1"/>
</dbReference>
<feature type="chain" id="PRO_5003090808" description="histidine kinase" evidence="12">
    <location>
        <begin position="25"/>
        <end position="679"/>
    </location>
</feature>
<keyword evidence="12" id="KW-0732">Signal</keyword>
<feature type="domain" description="PAS" evidence="14">
    <location>
        <begin position="314"/>
        <end position="356"/>
    </location>
</feature>
<dbReference type="Pfam" id="PF00497">
    <property type="entry name" value="SBP_bac_3"/>
    <property type="match status" value="1"/>
</dbReference>
<dbReference type="InterPro" id="IPR003594">
    <property type="entry name" value="HATPase_dom"/>
</dbReference>
<evidence type="ECO:0000256" key="2">
    <source>
        <dbReference type="ARBA" id="ARBA00012438"/>
    </source>
</evidence>
<dbReference type="CDD" id="cd00130">
    <property type="entry name" value="PAS"/>
    <property type="match status" value="1"/>
</dbReference>
<accession>D6XXB3</accession>
<dbReference type="Gene3D" id="3.30.565.10">
    <property type="entry name" value="Histidine kinase-like ATPase, C-terminal domain"/>
    <property type="match status" value="1"/>
</dbReference>
<dbReference type="PROSITE" id="PS50113">
    <property type="entry name" value="PAC"/>
    <property type="match status" value="1"/>
</dbReference>
<evidence type="ECO:0000256" key="11">
    <source>
        <dbReference type="SAM" id="Phobius"/>
    </source>
</evidence>
<evidence type="ECO:0000259" key="15">
    <source>
        <dbReference type="PROSITE" id="PS50113"/>
    </source>
</evidence>
<keyword evidence="10" id="KW-0449">Lipoprotein</keyword>
<keyword evidence="9" id="KW-0564">Palmitate</keyword>
<keyword evidence="5" id="KW-0547">Nucleotide-binding</keyword>
<dbReference type="InterPro" id="IPR013767">
    <property type="entry name" value="PAS_fold"/>
</dbReference>
<gene>
    <name evidence="16" type="ordered locus">Bsel_0432</name>
</gene>
<feature type="domain" description="PAC" evidence="15">
    <location>
        <begin position="385"/>
        <end position="438"/>
    </location>
</feature>
<dbReference type="InterPro" id="IPR036890">
    <property type="entry name" value="HATPase_C_sf"/>
</dbReference>
<keyword evidence="6 16" id="KW-0418">Kinase</keyword>
<evidence type="ECO:0000259" key="14">
    <source>
        <dbReference type="PROSITE" id="PS50112"/>
    </source>
</evidence>
<feature type="domain" description="Histidine kinase" evidence="13">
    <location>
        <begin position="451"/>
        <end position="665"/>
    </location>
</feature>
<keyword evidence="8" id="KW-0902">Two-component regulatory system</keyword>
<dbReference type="Gene3D" id="1.10.287.130">
    <property type="match status" value="1"/>
</dbReference>
<keyword evidence="11" id="KW-1133">Transmembrane helix</keyword>
<dbReference type="eggNOG" id="COG0834">
    <property type="taxonomic scope" value="Bacteria"/>
</dbReference>
<keyword evidence="11" id="KW-0472">Membrane</keyword>
<evidence type="ECO:0000259" key="13">
    <source>
        <dbReference type="PROSITE" id="PS50109"/>
    </source>
</evidence>
<dbReference type="SMART" id="SM00388">
    <property type="entry name" value="HisKA"/>
    <property type="match status" value="1"/>
</dbReference>
<dbReference type="GO" id="GO:0005524">
    <property type="term" value="F:ATP binding"/>
    <property type="evidence" value="ECO:0007669"/>
    <property type="project" value="UniProtKB-KW"/>
</dbReference>
<feature type="signal peptide" evidence="12">
    <location>
        <begin position="1"/>
        <end position="24"/>
    </location>
</feature>
<dbReference type="SUPFAM" id="SSF53850">
    <property type="entry name" value="Periplasmic binding protein-like II"/>
    <property type="match status" value="1"/>
</dbReference>
<dbReference type="InterPro" id="IPR000700">
    <property type="entry name" value="PAS-assoc_C"/>
</dbReference>
<dbReference type="InterPro" id="IPR035965">
    <property type="entry name" value="PAS-like_dom_sf"/>
</dbReference>
<dbReference type="InterPro" id="IPR004358">
    <property type="entry name" value="Sig_transdc_His_kin-like_C"/>
</dbReference>
<comment type="catalytic activity">
    <reaction evidence="1">
        <text>ATP + protein L-histidine = ADP + protein N-phospho-L-histidine.</text>
        <dbReference type="EC" id="2.7.13.3"/>
    </reaction>
</comment>
<dbReference type="PANTHER" id="PTHR43065:SF10">
    <property type="entry name" value="PEROXIDE STRESS-ACTIVATED HISTIDINE KINASE MAK3"/>
    <property type="match status" value="1"/>
</dbReference>
<dbReference type="SUPFAM" id="SSF55874">
    <property type="entry name" value="ATPase domain of HSP90 chaperone/DNA topoisomerase II/histidine kinase"/>
    <property type="match status" value="1"/>
</dbReference>
<dbReference type="Pfam" id="PF00512">
    <property type="entry name" value="HisKA"/>
    <property type="match status" value="1"/>
</dbReference>
<dbReference type="PROSITE" id="PS50109">
    <property type="entry name" value="HIS_KIN"/>
    <property type="match status" value="1"/>
</dbReference>
<dbReference type="Proteomes" id="UP000000271">
    <property type="component" value="Chromosome"/>
</dbReference>
<dbReference type="AlphaFoldDB" id="D6XXB3"/>
<dbReference type="SMART" id="SM00387">
    <property type="entry name" value="HATPase_c"/>
    <property type="match status" value="1"/>
</dbReference>
<dbReference type="NCBIfam" id="TIGR00229">
    <property type="entry name" value="sensory_box"/>
    <property type="match status" value="1"/>
</dbReference>
<dbReference type="KEGG" id="bse:Bsel_0432"/>
<keyword evidence="17" id="KW-1185">Reference proteome</keyword>
<dbReference type="InterPro" id="IPR000014">
    <property type="entry name" value="PAS"/>
</dbReference>
<keyword evidence="3" id="KW-0597">Phosphoprotein</keyword>
<evidence type="ECO:0000256" key="8">
    <source>
        <dbReference type="ARBA" id="ARBA00023012"/>
    </source>
</evidence>
<dbReference type="InterPro" id="IPR001638">
    <property type="entry name" value="Solute-binding_3/MltF_N"/>
</dbReference>
<keyword evidence="4" id="KW-0808">Transferase</keyword>
<dbReference type="Gene3D" id="3.30.450.20">
    <property type="entry name" value="PAS domain"/>
    <property type="match status" value="1"/>
</dbReference>
<evidence type="ECO:0000313" key="17">
    <source>
        <dbReference type="Proteomes" id="UP000000271"/>
    </source>
</evidence>
<dbReference type="GO" id="GO:0000155">
    <property type="term" value="F:phosphorelay sensor kinase activity"/>
    <property type="evidence" value="ECO:0007669"/>
    <property type="project" value="InterPro"/>
</dbReference>
<dbReference type="CDD" id="cd00082">
    <property type="entry name" value="HisKA"/>
    <property type="match status" value="1"/>
</dbReference>
<dbReference type="GO" id="GO:0006355">
    <property type="term" value="P:regulation of DNA-templated transcription"/>
    <property type="evidence" value="ECO:0007669"/>
    <property type="project" value="InterPro"/>
</dbReference>
<dbReference type="HOGENOM" id="CLU_000445_114_69_9"/>
<feature type="transmembrane region" description="Helical" evidence="11">
    <location>
        <begin position="257"/>
        <end position="278"/>
    </location>
</feature>
<evidence type="ECO:0000256" key="10">
    <source>
        <dbReference type="ARBA" id="ARBA00023288"/>
    </source>
</evidence>
<protein>
    <recommendedName>
        <fullName evidence="2">histidine kinase</fullName>
        <ecNumber evidence="2">2.7.13.3</ecNumber>
    </recommendedName>
</protein>
<evidence type="ECO:0000256" key="6">
    <source>
        <dbReference type="ARBA" id="ARBA00022777"/>
    </source>
</evidence>
<sequence>MRVTGLLAMMVLVLSVWLTEPAQAEVNRHGESPALRVAFDPELIPFHDRSNGEQGFSLALMEQIAEGMEREADYVEMSQARAVEAIQNQEVDIILTIPFSEQFSTRMEFTDSIFSTSIGMVTRVHDDEISVITDLSESLVAIQQQTIEYEFLRNIRRIQFQVTTDQRRAFELFLDGRADTFVGNMTTTGALIERLGMEEDVNVADSFLMPVDYSIAVQRENYTLLNAVNTEIRRMRASGAYGELYEQYFQEEGADGWLLMTVQAAAGVIVIFTIVLFLGIRWNRQLQYEVSKKTGDLNQLNESLLEQIELKRDNNEFLNQILDSSPRGIVTLDSNGRITKFNPKANLLTGLSEAPLQRDYRDVSLLNRLLEGKAVEILAGEERRYLGEYQTWTRDDGEKFQFRYFVYPLFNYSREVAGLILTFEDVTSEMELRNKVFEQEKNQALSRVVAGIAHEIRNPLSSIKTFVELIPRKINNQKFQEEIATYVPKEIVRVSELIEGLINYARPRHQEPEAVDAGILMHESFILFERTGKNKGMTLELNQEEGLWIEVDPQQVKQAVINLIINGLDAMEARKNTEGGGTMTLTLAVFEQDGCVHLSVTDEGIGMADDELAKVLEPFYTTKDKGSGLGLAISSQLVKDNGGELLIVSEKGTGTTMTLVFPKKPDQTDPQARKGGRRS</sequence>
<dbReference type="EMBL" id="CP001791">
    <property type="protein sequence ID" value="ADH97970.1"/>
    <property type="molecule type" value="Genomic_DNA"/>
</dbReference>
<dbReference type="SMART" id="SM00062">
    <property type="entry name" value="PBPb"/>
    <property type="match status" value="1"/>
</dbReference>
<dbReference type="InterPro" id="IPR005467">
    <property type="entry name" value="His_kinase_dom"/>
</dbReference>